<dbReference type="InterPro" id="IPR001387">
    <property type="entry name" value="Cro/C1-type_HTH"/>
</dbReference>
<dbReference type="SUPFAM" id="SSF47413">
    <property type="entry name" value="lambda repressor-like DNA-binding domains"/>
    <property type="match status" value="1"/>
</dbReference>
<dbReference type="InterPro" id="IPR010982">
    <property type="entry name" value="Lambda_DNA-bd_dom_sf"/>
</dbReference>
<name>A0A3G8GVB3_9BURK</name>
<dbReference type="OrthoDB" id="8962493at2"/>
<organism evidence="2 3">
    <name type="scientific">Cupriavidus pauculus</name>
    <dbReference type="NCBI Taxonomy" id="82633"/>
    <lineage>
        <taxon>Bacteria</taxon>
        <taxon>Pseudomonadati</taxon>
        <taxon>Pseudomonadota</taxon>
        <taxon>Betaproteobacteria</taxon>
        <taxon>Burkholderiales</taxon>
        <taxon>Burkholderiaceae</taxon>
        <taxon>Cupriavidus</taxon>
    </lineage>
</organism>
<reference evidence="3" key="1">
    <citation type="submission" date="2018-11" db="EMBL/GenBank/DDBJ databases">
        <title>FDA dAtabase for Regulatory Grade micrObial Sequences (FDA-ARGOS): Supporting development and validation of Infectious Disease Dx tests.</title>
        <authorList>
            <person name="Goldberg B."/>
            <person name="Campos J."/>
            <person name="Tallon L."/>
            <person name="Sadzewicz L."/>
            <person name="Zhao X."/>
            <person name="Vavikolanu K."/>
            <person name="Mehta A."/>
            <person name="Aluvathingal J."/>
            <person name="Nadendla S."/>
            <person name="Geyer C."/>
            <person name="Nandy P."/>
            <person name="Yan Y."/>
            <person name="Sichtig H."/>
        </authorList>
    </citation>
    <scope>NUCLEOTIDE SEQUENCE [LARGE SCALE GENOMIC DNA]</scope>
    <source>
        <strain evidence="3">FDAARGOS_614</strain>
        <plasmid evidence="3">unnamed1</plasmid>
    </source>
</reference>
<evidence type="ECO:0000313" key="2">
    <source>
        <dbReference type="EMBL" id="AZG12188.1"/>
    </source>
</evidence>
<dbReference type="GO" id="GO:0003677">
    <property type="term" value="F:DNA binding"/>
    <property type="evidence" value="ECO:0007669"/>
    <property type="project" value="InterPro"/>
</dbReference>
<protein>
    <submittedName>
        <fullName evidence="2">XRE family transcriptional regulator</fullName>
    </submittedName>
</protein>
<feature type="region of interest" description="Disordered" evidence="1">
    <location>
        <begin position="1"/>
        <end position="56"/>
    </location>
</feature>
<feature type="compositionally biased region" description="Low complexity" evidence="1">
    <location>
        <begin position="1"/>
        <end position="17"/>
    </location>
</feature>
<geneLocation type="plasmid" evidence="2">
    <name>unnamed1</name>
</geneLocation>
<evidence type="ECO:0000256" key="1">
    <source>
        <dbReference type="SAM" id="MobiDB-lite"/>
    </source>
</evidence>
<dbReference type="Proteomes" id="UP000270411">
    <property type="component" value="Plasmid unnamed1"/>
</dbReference>
<dbReference type="AlphaFoldDB" id="A0A3G8GVB3"/>
<accession>A0A3G8GVB3</accession>
<dbReference type="EMBL" id="CP033968">
    <property type="protein sequence ID" value="AZG12188.1"/>
    <property type="molecule type" value="Genomic_DNA"/>
</dbReference>
<feature type="compositionally biased region" description="Basic and acidic residues" evidence="1">
    <location>
        <begin position="36"/>
        <end position="56"/>
    </location>
</feature>
<gene>
    <name evidence="2" type="ORF">EHF44_01610</name>
</gene>
<evidence type="ECO:0000313" key="3">
    <source>
        <dbReference type="Proteomes" id="UP000270411"/>
    </source>
</evidence>
<dbReference type="KEGG" id="cpau:EHF44_01610"/>
<keyword evidence="2" id="KW-0614">Plasmid</keyword>
<sequence length="207" mass="23109">MTKSAPAHGGGSHAAAPTRRVSAKSRKTTEVTAKMTTHEQHGAESTASEHEAEASGKRHVDGIRLINLIRKTLIDRGLPQRTISDILGVTPVYWNSIMSGNRSIKSLGKDRFDTIAEWLGIPTVQVLNQADYLSIEDFYSKKDLHEQLWLAIVKMANDPQWMAYAPTREEWDVLPLRVQIGYAALYERDYGRVLTAKAQIEVPDLVS</sequence>
<dbReference type="RefSeq" id="WP_011514827.1">
    <property type="nucleotide sequence ID" value="NZ_CP033968.1"/>
</dbReference>
<dbReference type="CDD" id="cd00093">
    <property type="entry name" value="HTH_XRE"/>
    <property type="match status" value="1"/>
</dbReference>
<proteinExistence type="predicted"/>